<dbReference type="Proteomes" id="UP000823388">
    <property type="component" value="Chromosome 8K"/>
</dbReference>
<evidence type="ECO:0000256" key="1">
    <source>
        <dbReference type="ARBA" id="ARBA00008894"/>
    </source>
</evidence>
<reference evidence="11" key="1">
    <citation type="submission" date="2020-05" db="EMBL/GenBank/DDBJ databases">
        <title>WGS assembly of Panicum virgatum.</title>
        <authorList>
            <person name="Lovell J.T."/>
            <person name="Jenkins J."/>
            <person name="Shu S."/>
            <person name="Juenger T.E."/>
            <person name="Schmutz J."/>
        </authorList>
    </citation>
    <scope>NUCLEOTIDE SEQUENCE</scope>
    <source>
        <strain evidence="11">AP13</strain>
    </source>
</reference>
<feature type="domain" description="NB-ARC" evidence="7">
    <location>
        <begin position="179"/>
        <end position="340"/>
    </location>
</feature>
<evidence type="ECO:0000313" key="12">
    <source>
        <dbReference type="Proteomes" id="UP000823388"/>
    </source>
</evidence>
<dbReference type="CDD" id="cd14798">
    <property type="entry name" value="RX-CC_like"/>
    <property type="match status" value="1"/>
</dbReference>
<dbReference type="InterPro" id="IPR036388">
    <property type="entry name" value="WH-like_DNA-bd_sf"/>
</dbReference>
<feature type="domain" description="Disease resistance protein winged helix" evidence="9">
    <location>
        <begin position="712"/>
        <end position="785"/>
    </location>
</feature>
<dbReference type="InterPro" id="IPR058922">
    <property type="entry name" value="WHD_DRP"/>
</dbReference>
<comment type="caution">
    <text evidence="11">The sequence shown here is derived from an EMBL/GenBank/DDBJ whole genome shotgun (WGS) entry which is preliminary data.</text>
</comment>
<evidence type="ECO:0000259" key="10">
    <source>
        <dbReference type="Pfam" id="PF23598"/>
    </source>
</evidence>
<keyword evidence="5" id="KW-0611">Plant defense</keyword>
<dbReference type="GO" id="GO:0042742">
    <property type="term" value="P:defense response to bacterium"/>
    <property type="evidence" value="ECO:0007669"/>
    <property type="project" value="UniProtKB-ARBA"/>
</dbReference>
<evidence type="ECO:0000256" key="4">
    <source>
        <dbReference type="ARBA" id="ARBA00022741"/>
    </source>
</evidence>
<name>A0A8T0PY47_PANVG</name>
<evidence type="ECO:0000256" key="5">
    <source>
        <dbReference type="ARBA" id="ARBA00022821"/>
    </source>
</evidence>
<dbReference type="InterPro" id="IPR032675">
    <property type="entry name" value="LRR_dom_sf"/>
</dbReference>
<dbReference type="Pfam" id="PF23598">
    <property type="entry name" value="LRR_14"/>
    <property type="match status" value="1"/>
</dbReference>
<protein>
    <submittedName>
        <fullName evidence="11">Uncharacterized protein</fullName>
    </submittedName>
</protein>
<dbReference type="PANTHER" id="PTHR23155:SF1114">
    <property type="entry name" value="OS02G0475500 PROTEIN"/>
    <property type="match status" value="1"/>
</dbReference>
<evidence type="ECO:0000256" key="3">
    <source>
        <dbReference type="ARBA" id="ARBA00022737"/>
    </source>
</evidence>
<dbReference type="GO" id="GO:0002758">
    <property type="term" value="P:innate immune response-activating signaling pathway"/>
    <property type="evidence" value="ECO:0007669"/>
    <property type="project" value="UniProtKB-ARBA"/>
</dbReference>
<comment type="similarity">
    <text evidence="1">Belongs to the disease resistance NB-LRR family.</text>
</comment>
<dbReference type="Gene3D" id="1.10.10.10">
    <property type="entry name" value="Winged helix-like DNA-binding domain superfamily/Winged helix DNA-binding domain"/>
    <property type="match status" value="1"/>
</dbReference>
<proteinExistence type="inferred from homology"/>
<dbReference type="InterPro" id="IPR002182">
    <property type="entry name" value="NB-ARC"/>
</dbReference>
<dbReference type="EMBL" id="CM029051">
    <property type="protein sequence ID" value="KAG2562904.1"/>
    <property type="molecule type" value="Genomic_DNA"/>
</dbReference>
<dbReference type="AlphaFoldDB" id="A0A8T0PY47"/>
<gene>
    <name evidence="11" type="ORF">PVAP13_8KG301400</name>
</gene>
<dbReference type="InterPro" id="IPR055414">
    <property type="entry name" value="LRR_R13L4/SHOC2-like"/>
</dbReference>
<dbReference type="SUPFAM" id="SSF52540">
    <property type="entry name" value="P-loop containing nucleoside triphosphate hydrolases"/>
    <property type="match status" value="3"/>
</dbReference>
<dbReference type="PANTHER" id="PTHR23155">
    <property type="entry name" value="DISEASE RESISTANCE PROTEIN RP"/>
    <property type="match status" value="1"/>
</dbReference>
<evidence type="ECO:0000313" key="11">
    <source>
        <dbReference type="EMBL" id="KAG2562904.1"/>
    </source>
</evidence>
<dbReference type="Gene3D" id="3.40.50.300">
    <property type="entry name" value="P-loop containing nucleotide triphosphate hydrolases"/>
    <property type="match status" value="2"/>
</dbReference>
<dbReference type="Pfam" id="PF00931">
    <property type="entry name" value="NB-ARC"/>
    <property type="match status" value="2"/>
</dbReference>
<feature type="domain" description="NB-ARC" evidence="7">
    <location>
        <begin position="417"/>
        <end position="594"/>
    </location>
</feature>
<evidence type="ECO:0000259" key="8">
    <source>
        <dbReference type="Pfam" id="PF18052"/>
    </source>
</evidence>
<dbReference type="Pfam" id="PF23559">
    <property type="entry name" value="WHD_DRP"/>
    <property type="match status" value="1"/>
</dbReference>
<dbReference type="Gene3D" id="3.80.10.10">
    <property type="entry name" value="Ribonuclease Inhibitor"/>
    <property type="match status" value="1"/>
</dbReference>
<feature type="domain" description="Disease resistance R13L4/SHOC-2-like LRR" evidence="10">
    <location>
        <begin position="835"/>
        <end position="934"/>
    </location>
</feature>
<organism evidence="11 12">
    <name type="scientific">Panicum virgatum</name>
    <name type="common">Blackwell switchgrass</name>
    <dbReference type="NCBI Taxonomy" id="38727"/>
    <lineage>
        <taxon>Eukaryota</taxon>
        <taxon>Viridiplantae</taxon>
        <taxon>Streptophyta</taxon>
        <taxon>Embryophyta</taxon>
        <taxon>Tracheophyta</taxon>
        <taxon>Spermatophyta</taxon>
        <taxon>Magnoliopsida</taxon>
        <taxon>Liliopsida</taxon>
        <taxon>Poales</taxon>
        <taxon>Poaceae</taxon>
        <taxon>PACMAD clade</taxon>
        <taxon>Panicoideae</taxon>
        <taxon>Panicodae</taxon>
        <taxon>Paniceae</taxon>
        <taxon>Panicinae</taxon>
        <taxon>Panicum</taxon>
        <taxon>Panicum sect. Hiantes</taxon>
    </lineage>
</organism>
<keyword evidence="3" id="KW-0677">Repeat</keyword>
<dbReference type="GO" id="GO:0009626">
    <property type="term" value="P:plant-type hypersensitive response"/>
    <property type="evidence" value="ECO:0007669"/>
    <property type="project" value="UniProtKB-ARBA"/>
</dbReference>
<sequence length="998" mass="113022">MEVTALSVGKSVLSGALGYAKSAFAQEVALQLGIQKDQAFVADELEMMQSFMMEAHEEQDNSKVVKTWVKQVRDTAYDVEDSLQDFAVRLHRPSWWRFPRTLLERRRVPKQMKELRAKVEDVSQRNVRYRLIKGSGSKAIADTEQPSAIAAAIFGVDDARRAARQNNERVDLVQLINREDEDLRVIAVWGTSGDIGQTSIITAAYENPDVQRNFPGRAWVRMMHPFCPKGFVQSLVNQFQATEGVEDLLEKEKTGQELAQEFNRFVNEKRCLIVLSHLSTIEEWRRIKKCFQSSSKKGSRIIVSTSQVEVASLCAGQESQASELKQLSSDQTLYAFYHKGSQSGKDSVEPMSSSDAATTSINNCTMAPCEIVEDQSKDTAKKEVKRTLTRIRTSVGDLEEYHLIGRDKEIFDIIDLISNKDIRFGQVISVWGMGGLGKTTLVNGVYQSPKISDKFERRAFVTIMRPFNAADLLRSLVVQLQEESTTKEELLKNSASKIGSLATMGVEALTNQLKRLLEIKRCLIVLDDLSSIAEWDDIIQGFCWIGKTTRIIVTTRKENIAHHCSGNDETVHSLEVLKEEDALNLFSQKVFGKDTEFVKKNSELVEEVNQMLKKHGELPIVKATDLVKKNPDLVEEANKILKKCGGLPLAIVTIGGYLASRPKTRDEWRKLNENINAELEMNSELGTIRTILEKSYDGLPYHLKSCFLYLSIFPEDHIISRRRLVRRWIAEGYSSERRGKSANAMAETYFTELKNRSMILPYQQSVHSRKSIDSCKVHDLIRDIAISKSTDENLVFRLEEGCAMSTHGTIRHLAISSNWKGDQSEFESIVDLSRIRSLSVFGECKPFYISDKMMFLRVLDLEGTIGLKYHHLDNIWKLLHLKYLSLRGCRGIDLLPDSLGNLRQLQVLDIRGTWVKALPKTIIQLRKLQYIHAGLKSDYVEEKESLMPRCLQGAIVCATCCLPILGNIDGPFHKALTRRDACTFRLLRGIPCSHDRSI</sequence>
<evidence type="ECO:0000256" key="6">
    <source>
        <dbReference type="ARBA" id="ARBA00023054"/>
    </source>
</evidence>
<dbReference type="Gene3D" id="1.20.5.4130">
    <property type="match status" value="1"/>
</dbReference>
<dbReference type="GO" id="GO:0043531">
    <property type="term" value="F:ADP binding"/>
    <property type="evidence" value="ECO:0007669"/>
    <property type="project" value="InterPro"/>
</dbReference>
<dbReference type="InterPro" id="IPR041118">
    <property type="entry name" value="Rx_N"/>
</dbReference>
<keyword evidence="4" id="KW-0547">Nucleotide-binding</keyword>
<keyword evidence="2" id="KW-0433">Leucine-rich repeat</keyword>
<dbReference type="InterPro" id="IPR027417">
    <property type="entry name" value="P-loop_NTPase"/>
</dbReference>
<keyword evidence="6" id="KW-0175">Coiled coil</keyword>
<evidence type="ECO:0000259" key="9">
    <source>
        <dbReference type="Pfam" id="PF23559"/>
    </source>
</evidence>
<evidence type="ECO:0000256" key="2">
    <source>
        <dbReference type="ARBA" id="ARBA00022614"/>
    </source>
</evidence>
<dbReference type="SUPFAM" id="SSF52047">
    <property type="entry name" value="RNI-like"/>
    <property type="match status" value="1"/>
</dbReference>
<evidence type="ECO:0000259" key="7">
    <source>
        <dbReference type="Pfam" id="PF00931"/>
    </source>
</evidence>
<dbReference type="Gene3D" id="1.10.8.430">
    <property type="entry name" value="Helical domain of apoptotic protease-activating factors"/>
    <property type="match status" value="1"/>
</dbReference>
<dbReference type="InterPro" id="IPR038005">
    <property type="entry name" value="RX-like_CC"/>
</dbReference>
<keyword evidence="12" id="KW-1185">Reference proteome</keyword>
<dbReference type="PRINTS" id="PR00364">
    <property type="entry name" value="DISEASERSIST"/>
</dbReference>
<accession>A0A8T0PY47</accession>
<dbReference type="FunFam" id="1.10.10.10:FF:000322">
    <property type="entry name" value="Probable disease resistance protein At1g63360"/>
    <property type="match status" value="1"/>
</dbReference>
<dbReference type="InterPro" id="IPR044974">
    <property type="entry name" value="Disease_R_plants"/>
</dbReference>
<dbReference type="InterPro" id="IPR042197">
    <property type="entry name" value="Apaf_helical"/>
</dbReference>
<feature type="domain" description="Disease resistance N-terminal" evidence="8">
    <location>
        <begin position="12"/>
        <end position="94"/>
    </location>
</feature>
<dbReference type="Pfam" id="PF18052">
    <property type="entry name" value="Rx_N"/>
    <property type="match status" value="1"/>
</dbReference>